<evidence type="ECO:0000313" key="2">
    <source>
        <dbReference type="Proteomes" id="UP000470772"/>
    </source>
</evidence>
<dbReference type="Proteomes" id="UP000470772">
    <property type="component" value="Unassembled WGS sequence"/>
</dbReference>
<proteinExistence type="predicted"/>
<gene>
    <name evidence="1" type="ORF">GC250_01715</name>
</gene>
<evidence type="ECO:0000313" key="1">
    <source>
        <dbReference type="EMBL" id="MUN28211.1"/>
    </source>
</evidence>
<evidence type="ECO:0008006" key="3">
    <source>
        <dbReference type="Google" id="ProtNLM"/>
    </source>
</evidence>
<sequence>MDELSTKVLMHIYKYGPDTPWYMARRLMGESGWAPKYDADQVENVCKKLKDEGYLTPFKGALKKSVTSSVKPWLKVKAKELGHKPKGVYYDLTKEGRRIASQLYKDYKEKEEKNNKRNQH</sequence>
<dbReference type="AlphaFoldDB" id="A0A6A9QLZ5"/>
<comment type="caution">
    <text evidence="1">The sequence shown here is derived from an EMBL/GenBank/DDBJ whole genome shotgun (WGS) entry which is preliminary data.</text>
</comment>
<keyword evidence="2" id="KW-1185">Reference proteome</keyword>
<name>A0A6A9QLZ5_SULME</name>
<accession>A0A6A9QLZ5</accession>
<organism evidence="1 2">
    <name type="scientific">Sulfuracidifex metallicus DSM 6482 = JCM 9184</name>
    <dbReference type="NCBI Taxonomy" id="523847"/>
    <lineage>
        <taxon>Archaea</taxon>
        <taxon>Thermoproteota</taxon>
        <taxon>Thermoprotei</taxon>
        <taxon>Sulfolobales</taxon>
        <taxon>Sulfolobaceae</taxon>
        <taxon>Sulfuracidifex</taxon>
    </lineage>
</organism>
<dbReference type="EMBL" id="WGGD01000005">
    <property type="protein sequence ID" value="MUN28211.1"/>
    <property type="molecule type" value="Genomic_DNA"/>
</dbReference>
<protein>
    <recommendedName>
        <fullName evidence="3">DUF2250 domain-containing protein</fullName>
    </recommendedName>
</protein>
<reference evidence="1 2" key="1">
    <citation type="submission" date="2019-10" db="EMBL/GenBank/DDBJ databases">
        <title>Sequencing and Assembly of Multiple Reported Metal-Biooxidizing Members of the Extremely Thermoacidophilic Archaeal Family Sulfolobaceae.</title>
        <authorList>
            <person name="Counts J.A."/>
            <person name="Kelly R.M."/>
        </authorList>
    </citation>
    <scope>NUCLEOTIDE SEQUENCE [LARGE SCALE GENOMIC DNA]</scope>
    <source>
        <strain evidence="1 2">DSM 6482</strain>
    </source>
</reference>
<dbReference type="RefSeq" id="WP_156017833.1">
    <property type="nucleotide sequence ID" value="NZ_WGGD01000005.1"/>
</dbReference>